<evidence type="ECO:0000313" key="9">
    <source>
        <dbReference type="Proteomes" id="UP001595660"/>
    </source>
</evidence>
<feature type="transmembrane region" description="Helical" evidence="6">
    <location>
        <begin position="66"/>
        <end position="90"/>
    </location>
</feature>
<dbReference type="Pfam" id="PF05090">
    <property type="entry name" value="HTTM"/>
    <property type="match status" value="1"/>
</dbReference>
<evidence type="ECO:0000256" key="6">
    <source>
        <dbReference type="SAM" id="Phobius"/>
    </source>
</evidence>
<dbReference type="InterPro" id="IPR011020">
    <property type="entry name" value="HTTM-like"/>
</dbReference>
<keyword evidence="3 6" id="KW-1133">Transmembrane helix</keyword>
<evidence type="ECO:0000256" key="3">
    <source>
        <dbReference type="ARBA" id="ARBA00022989"/>
    </source>
</evidence>
<dbReference type="InterPro" id="IPR052964">
    <property type="entry name" value="Sporulation_signal_mat"/>
</dbReference>
<organism evidence="8 9">
    <name type="scientific">Halobacterium litoreum</name>
    <dbReference type="NCBI Taxonomy" id="2039234"/>
    <lineage>
        <taxon>Archaea</taxon>
        <taxon>Methanobacteriati</taxon>
        <taxon>Methanobacteriota</taxon>
        <taxon>Stenosarchaea group</taxon>
        <taxon>Halobacteria</taxon>
        <taxon>Halobacteriales</taxon>
        <taxon>Halobacteriaceae</taxon>
        <taxon>Halobacterium</taxon>
    </lineage>
</organism>
<keyword evidence="4 6" id="KW-0472">Membrane</keyword>
<dbReference type="PANTHER" id="PTHR39535">
    <property type="entry name" value="SPORULATION-DELAYING PROTEIN SDPB"/>
    <property type="match status" value="1"/>
</dbReference>
<feature type="domain" description="HTTM-like" evidence="7">
    <location>
        <begin position="10"/>
        <end position="279"/>
    </location>
</feature>
<evidence type="ECO:0000256" key="5">
    <source>
        <dbReference type="SAM" id="MobiDB-lite"/>
    </source>
</evidence>
<feature type="transmembrane region" description="Helical" evidence="6">
    <location>
        <begin position="221"/>
        <end position="238"/>
    </location>
</feature>
<feature type="transmembrane region" description="Helical" evidence="6">
    <location>
        <begin position="190"/>
        <end position="209"/>
    </location>
</feature>
<evidence type="ECO:0000256" key="4">
    <source>
        <dbReference type="ARBA" id="ARBA00023136"/>
    </source>
</evidence>
<dbReference type="GeneID" id="69117892"/>
<protein>
    <submittedName>
        <fullName evidence="8">HTTM domain-containing protein</fullName>
    </submittedName>
</protein>
<comment type="subcellular location">
    <subcellularLocation>
        <location evidence="1">Endomembrane system</location>
        <topology evidence="1">Multi-pass membrane protein</topology>
    </subcellularLocation>
</comment>
<dbReference type="SMART" id="SM00752">
    <property type="entry name" value="HTTM"/>
    <property type="match status" value="1"/>
</dbReference>
<sequence>MSLRAALRRRFAVDSRALAALRVSLAALVVLDLALRSRSLVAFYTDSGVLPRARLFEVAPTLGRLSLHALSGAAWFQWALFALTGVAAVAMLAGYRTTLATLATGLLVVSLQYRNPLVLNSGDTLLRMLFLWAVFLPLGERWSVDALRSADHRTRVVSVATAGLLLQVVALYSVNAALKLRSDAWLSGEAVRYVFSLDMFVVGLGDVLAGHSGVLVTFSHLWLALVSLSVLLVALTGWPRAALAGAFAAMHLGMLATMQLGVFPLVSVAALLPFLPSRAWDALPTRERVPGLRSVPVARWREALSTRLPVVALPDLPPAVAFVRERVVPVGLAVVLAGVLVWNAATVGAVPVPDAAPVDESPDARWNMFAPSPLGTDYWFVAPAPLDSGERVDAFDGGAVSWDKPPDVADSYRSARWRKYLTNVQREDSPVISRGLAGHLCRRLEARGLDPQSVSVSAVAQPTRLGGPEPTEKKRIVERNCSVTG</sequence>
<gene>
    <name evidence="8" type="ORF">ACFOKC_00520</name>
</gene>
<evidence type="ECO:0000313" key="8">
    <source>
        <dbReference type="EMBL" id="MFC3476198.1"/>
    </source>
</evidence>
<feature type="region of interest" description="Disordered" evidence="5">
    <location>
        <begin position="455"/>
        <end position="485"/>
    </location>
</feature>
<dbReference type="RefSeq" id="WP_232569189.1">
    <property type="nucleotide sequence ID" value="NZ_CP089466.1"/>
</dbReference>
<evidence type="ECO:0000256" key="1">
    <source>
        <dbReference type="ARBA" id="ARBA00004127"/>
    </source>
</evidence>
<dbReference type="AlphaFoldDB" id="A0ABD5N9L3"/>
<keyword evidence="9" id="KW-1185">Reference proteome</keyword>
<dbReference type="EMBL" id="JBHRWN010000002">
    <property type="protein sequence ID" value="MFC3476198.1"/>
    <property type="molecule type" value="Genomic_DNA"/>
</dbReference>
<feature type="transmembrane region" description="Helical" evidence="6">
    <location>
        <begin position="250"/>
        <end position="275"/>
    </location>
</feature>
<reference evidence="8 9" key="1">
    <citation type="journal article" date="2019" name="Int. J. Syst. Evol. Microbiol.">
        <title>The Global Catalogue of Microorganisms (GCM) 10K type strain sequencing project: providing services to taxonomists for standard genome sequencing and annotation.</title>
        <authorList>
            <consortium name="The Broad Institute Genomics Platform"/>
            <consortium name="The Broad Institute Genome Sequencing Center for Infectious Disease"/>
            <person name="Wu L."/>
            <person name="Ma J."/>
        </authorList>
    </citation>
    <scope>NUCLEOTIDE SEQUENCE [LARGE SCALE GENOMIC DNA]</scope>
    <source>
        <strain evidence="8 9">CGMCC 1.12562</strain>
    </source>
</reference>
<dbReference type="GO" id="GO:0012505">
    <property type="term" value="C:endomembrane system"/>
    <property type="evidence" value="ECO:0007669"/>
    <property type="project" value="UniProtKB-SubCell"/>
</dbReference>
<name>A0ABD5N9L3_9EURY</name>
<comment type="caution">
    <text evidence="8">The sequence shown here is derived from an EMBL/GenBank/DDBJ whole genome shotgun (WGS) entry which is preliminary data.</text>
</comment>
<feature type="transmembrane region" description="Helical" evidence="6">
    <location>
        <begin position="156"/>
        <end position="178"/>
    </location>
</feature>
<evidence type="ECO:0000259" key="7">
    <source>
        <dbReference type="SMART" id="SM00752"/>
    </source>
</evidence>
<accession>A0ABD5N9L3</accession>
<dbReference type="Proteomes" id="UP001595660">
    <property type="component" value="Unassembled WGS sequence"/>
</dbReference>
<keyword evidence="2 6" id="KW-0812">Transmembrane</keyword>
<evidence type="ECO:0000256" key="2">
    <source>
        <dbReference type="ARBA" id="ARBA00022692"/>
    </source>
</evidence>
<dbReference type="InterPro" id="IPR053934">
    <property type="entry name" value="HTTM_dom"/>
</dbReference>
<dbReference type="PANTHER" id="PTHR39535:SF2">
    <property type="entry name" value="HTTM DOMAIN-CONTAINING PROTEIN"/>
    <property type="match status" value="1"/>
</dbReference>
<proteinExistence type="predicted"/>